<dbReference type="Proteomes" id="UP001190926">
    <property type="component" value="Unassembled WGS sequence"/>
</dbReference>
<accession>A0AAD4P2P4</accession>
<feature type="transmembrane region" description="Helical" evidence="1">
    <location>
        <begin position="138"/>
        <end position="155"/>
    </location>
</feature>
<feature type="transmembrane region" description="Helical" evidence="1">
    <location>
        <begin position="69"/>
        <end position="91"/>
    </location>
</feature>
<organism evidence="2 3">
    <name type="scientific">Perilla frutescens var. hirtella</name>
    <name type="common">Perilla citriodora</name>
    <name type="synonym">Perilla setoyensis</name>
    <dbReference type="NCBI Taxonomy" id="608512"/>
    <lineage>
        <taxon>Eukaryota</taxon>
        <taxon>Viridiplantae</taxon>
        <taxon>Streptophyta</taxon>
        <taxon>Embryophyta</taxon>
        <taxon>Tracheophyta</taxon>
        <taxon>Spermatophyta</taxon>
        <taxon>Magnoliopsida</taxon>
        <taxon>eudicotyledons</taxon>
        <taxon>Gunneridae</taxon>
        <taxon>Pentapetalae</taxon>
        <taxon>asterids</taxon>
        <taxon>lamiids</taxon>
        <taxon>Lamiales</taxon>
        <taxon>Lamiaceae</taxon>
        <taxon>Nepetoideae</taxon>
        <taxon>Elsholtzieae</taxon>
        <taxon>Perilla</taxon>
    </lineage>
</organism>
<feature type="transmembrane region" description="Helical" evidence="1">
    <location>
        <begin position="6"/>
        <end position="27"/>
    </location>
</feature>
<feature type="transmembrane region" description="Helical" evidence="1">
    <location>
        <begin position="264"/>
        <end position="284"/>
    </location>
</feature>
<feature type="transmembrane region" description="Helical" evidence="1">
    <location>
        <begin position="98"/>
        <end position="118"/>
    </location>
</feature>
<dbReference type="PANTHER" id="PTHR35307">
    <property type="entry name" value="PROTEIN, PUTATIVE-RELATED"/>
    <property type="match status" value="1"/>
</dbReference>
<dbReference type="PANTHER" id="PTHR35307:SF3">
    <property type="entry name" value="DUF4220 DOMAIN-CONTAINING PROTEIN"/>
    <property type="match status" value="1"/>
</dbReference>
<keyword evidence="1" id="KW-0812">Transmembrane</keyword>
<comment type="caution">
    <text evidence="2">The sequence shown here is derived from an EMBL/GenBank/DDBJ whole genome shotgun (WGS) entry which is preliminary data.</text>
</comment>
<evidence type="ECO:0000256" key="1">
    <source>
        <dbReference type="SAM" id="Phobius"/>
    </source>
</evidence>
<feature type="transmembrane region" description="Helical" evidence="1">
    <location>
        <begin position="39"/>
        <end position="57"/>
    </location>
</feature>
<feature type="transmembrane region" description="Helical" evidence="1">
    <location>
        <begin position="207"/>
        <end position="229"/>
    </location>
</feature>
<gene>
    <name evidence="2" type="ORF">C2S53_001907</name>
</gene>
<evidence type="ECO:0000313" key="2">
    <source>
        <dbReference type="EMBL" id="KAH6824678.1"/>
    </source>
</evidence>
<keyword evidence="1" id="KW-0472">Membrane</keyword>
<keyword evidence="1" id="KW-1133">Transmembrane helix</keyword>
<dbReference type="AlphaFoldDB" id="A0AAD4P2P4"/>
<feature type="transmembrane region" description="Helical" evidence="1">
    <location>
        <begin position="343"/>
        <end position="366"/>
    </location>
</feature>
<reference evidence="2 3" key="1">
    <citation type="journal article" date="2021" name="Nat. Commun.">
        <title>Incipient diploidization of the medicinal plant Perilla within 10,000 years.</title>
        <authorList>
            <person name="Zhang Y."/>
            <person name="Shen Q."/>
            <person name="Leng L."/>
            <person name="Zhang D."/>
            <person name="Chen S."/>
            <person name="Shi Y."/>
            <person name="Ning Z."/>
            <person name="Chen S."/>
        </authorList>
    </citation>
    <scope>NUCLEOTIDE SEQUENCE [LARGE SCALE GENOMIC DNA]</scope>
    <source>
        <strain evidence="3">cv. PC099</strain>
    </source>
</reference>
<sequence>MPWIGMYIAAASAVCSVAMAVDAFNAFRSKIFWFPCKYFSLNAFSLTVLAVAMKLPIDLTSKAFGSTDLHARISSLTLMSTAMSNFMTWLGSMENNEVVLNIAALGILVITVAVNVCIHDVQIGLLPQNTLVEEVGCIFLMLFMLVTLCSLAIMLPSAKRYIDLKYNEMHKSVLNRQDEWGKYTTDELRIVVKRYWIMAATSNPQFLVARSVISATSGFICPLIALIIIESYIRGFVPVETGPPNCIPVTLIYRVVTSNYGSSLILILYIQTIGVALGSIAPLFRWSLATRFKSSEIGRKSFRDEFKIESYWTSMLLEWRQQIRHHKCLNHAKKLLLNFCIKLQIWFVLTNKLLVFISALCGRGLLVCFRSIKNVKRAHSINDVSGLESRDAEEDFSQYVLLLEGEGQLPQYILNYICAEMDRLIKEGEKKQPKNLIGLLHKSMNFDGVREFDSKEVPSIYSQEPPNCWSLSVVTLTGIAVALPNTTKANQLLCSINEGLSLVKHVEQVLDTNAKLESIRNAAYKVWEELRQYRKWQDMYIQSSSLKGKSYKETLQNLSNVAEKKVKDFTAEIKDFVMQNPLNWPIEVIAAHSMYRITQTIMLAHKDDQRQTDEELFERISIMISDILAACLTNLAHAITLKCQRNSIKERQDNVREAVVLLGESQEILEFLQQRRLPRMDPSKAANIDEWKAFLQQANENLTAAKNRVSIPTRSMSLK</sequence>
<proteinExistence type="predicted"/>
<evidence type="ECO:0000313" key="3">
    <source>
        <dbReference type="Proteomes" id="UP001190926"/>
    </source>
</evidence>
<keyword evidence="3" id="KW-1185">Reference proteome</keyword>
<protein>
    <submittedName>
        <fullName evidence="2">Uncharacterized protein</fullName>
    </submittedName>
</protein>
<name>A0AAD4P2P4_PERFH</name>
<dbReference type="EMBL" id="SDAM02000322">
    <property type="protein sequence ID" value="KAH6824678.1"/>
    <property type="molecule type" value="Genomic_DNA"/>
</dbReference>